<dbReference type="EMBL" id="JBHPON010000002">
    <property type="protein sequence ID" value="MFC6036369.1"/>
    <property type="molecule type" value="Genomic_DNA"/>
</dbReference>
<evidence type="ECO:0000313" key="4">
    <source>
        <dbReference type="Proteomes" id="UP001596116"/>
    </source>
</evidence>
<dbReference type="Proteomes" id="UP001596116">
    <property type="component" value="Unassembled WGS sequence"/>
</dbReference>
<evidence type="ECO:0000259" key="2">
    <source>
        <dbReference type="Pfam" id="PF07885"/>
    </source>
</evidence>
<feature type="transmembrane region" description="Helical" evidence="1">
    <location>
        <begin position="88"/>
        <end position="107"/>
    </location>
</feature>
<reference evidence="3 4" key="1">
    <citation type="submission" date="2024-09" db="EMBL/GenBank/DDBJ databases">
        <authorList>
            <person name="Zhang Z.-H."/>
        </authorList>
    </citation>
    <scope>NUCLEOTIDE SEQUENCE [LARGE SCALE GENOMIC DNA]</scope>
    <source>
        <strain evidence="3 4">HHTR114</strain>
    </source>
</reference>
<feature type="transmembrane region" description="Helical" evidence="1">
    <location>
        <begin position="114"/>
        <end position="134"/>
    </location>
</feature>
<dbReference type="RefSeq" id="WP_379882402.1">
    <property type="nucleotide sequence ID" value="NZ_JBHPON010000002.1"/>
</dbReference>
<keyword evidence="1" id="KW-1133">Transmembrane helix</keyword>
<comment type="caution">
    <text evidence="3">The sequence shown here is derived from an EMBL/GenBank/DDBJ whole genome shotgun (WGS) entry which is preliminary data.</text>
</comment>
<feature type="transmembrane region" description="Helical" evidence="1">
    <location>
        <begin position="12"/>
        <end position="35"/>
    </location>
</feature>
<name>A0ABW1KWM3_9PROT</name>
<keyword evidence="1" id="KW-0472">Membrane</keyword>
<dbReference type="InterPro" id="IPR013099">
    <property type="entry name" value="K_chnl_dom"/>
</dbReference>
<dbReference type="SUPFAM" id="SSF81324">
    <property type="entry name" value="Voltage-gated potassium channels"/>
    <property type="match status" value="1"/>
</dbReference>
<feature type="domain" description="Potassium channel" evidence="2">
    <location>
        <begin position="72"/>
        <end position="137"/>
    </location>
</feature>
<keyword evidence="4" id="KW-1185">Reference proteome</keyword>
<evidence type="ECO:0000313" key="3">
    <source>
        <dbReference type="EMBL" id="MFC6036369.1"/>
    </source>
</evidence>
<feature type="transmembrane region" description="Helical" evidence="1">
    <location>
        <begin position="55"/>
        <end position="76"/>
    </location>
</feature>
<sequence>MEGSGVFHQLLINSVIISATTFVHGVFVAAAAAVFRAAKTRTKGALRFLRDTAVLVLLVLWLMFAHMIEIGMWAGLFHVYGMFETWETSLYFSGAAFTTLGFGDVLLPQQWRLLAGAAAANGLLLFGLSAAFLFDVVGKLHLGGRGS</sequence>
<proteinExistence type="predicted"/>
<accession>A0ABW1KWM3</accession>
<protein>
    <submittedName>
        <fullName evidence="3">Ion channel</fullName>
    </submittedName>
</protein>
<dbReference type="Pfam" id="PF07885">
    <property type="entry name" value="Ion_trans_2"/>
    <property type="match status" value="1"/>
</dbReference>
<dbReference type="Gene3D" id="1.10.287.70">
    <property type="match status" value="1"/>
</dbReference>
<organism evidence="3 4">
    <name type="scientific">Hyphococcus aureus</name>
    <dbReference type="NCBI Taxonomy" id="2666033"/>
    <lineage>
        <taxon>Bacteria</taxon>
        <taxon>Pseudomonadati</taxon>
        <taxon>Pseudomonadota</taxon>
        <taxon>Alphaproteobacteria</taxon>
        <taxon>Parvularculales</taxon>
        <taxon>Parvularculaceae</taxon>
        <taxon>Hyphococcus</taxon>
    </lineage>
</organism>
<gene>
    <name evidence="3" type="ORF">ACFMB1_12510</name>
</gene>
<evidence type="ECO:0000256" key="1">
    <source>
        <dbReference type="SAM" id="Phobius"/>
    </source>
</evidence>
<keyword evidence="1" id="KW-0812">Transmembrane</keyword>